<dbReference type="Proteomes" id="UP000264330">
    <property type="component" value="Unassembled WGS sequence"/>
</dbReference>
<feature type="transmembrane region" description="Helical" evidence="8">
    <location>
        <begin position="246"/>
        <end position="268"/>
    </location>
</feature>
<feature type="transmembrane region" description="Helical" evidence="8">
    <location>
        <begin position="545"/>
        <end position="564"/>
    </location>
</feature>
<keyword evidence="3" id="KW-0813">Transport</keyword>
<keyword evidence="6 8" id="KW-0472">Membrane</keyword>
<dbReference type="CDD" id="cd11480">
    <property type="entry name" value="SLC5sbd_u4"/>
    <property type="match status" value="1"/>
</dbReference>
<dbReference type="InterPro" id="IPR050277">
    <property type="entry name" value="Sodium:Solute_Symporter"/>
</dbReference>
<evidence type="ECO:0000256" key="4">
    <source>
        <dbReference type="ARBA" id="ARBA00022692"/>
    </source>
</evidence>
<keyword evidence="5 8" id="KW-1133">Transmembrane helix</keyword>
<feature type="transmembrane region" description="Helical" evidence="8">
    <location>
        <begin position="505"/>
        <end position="525"/>
    </location>
</feature>
<dbReference type="InterPro" id="IPR001734">
    <property type="entry name" value="Na/solute_symporter"/>
</dbReference>
<organism evidence="9 10">
    <name type="scientific">Zunongwangia profunda</name>
    <dbReference type="NCBI Taxonomy" id="398743"/>
    <lineage>
        <taxon>Bacteria</taxon>
        <taxon>Pseudomonadati</taxon>
        <taxon>Bacteroidota</taxon>
        <taxon>Flavobacteriia</taxon>
        <taxon>Flavobacteriales</taxon>
        <taxon>Flavobacteriaceae</taxon>
        <taxon>Zunongwangia</taxon>
    </lineage>
</organism>
<protein>
    <submittedName>
        <fullName evidence="9">Cation acetate symporter</fullName>
    </submittedName>
</protein>
<dbReference type="NCBIfam" id="TIGR03648">
    <property type="entry name" value="Na_symport_lg"/>
    <property type="match status" value="1"/>
</dbReference>
<evidence type="ECO:0000313" key="9">
    <source>
        <dbReference type="EMBL" id="HCV80958.1"/>
    </source>
</evidence>
<feature type="transmembrane region" description="Helical" evidence="8">
    <location>
        <begin position="182"/>
        <end position="200"/>
    </location>
</feature>
<sequence>MDVQLWTWILVGISFTLYFGIAIWARASSTKDFYIAGGGVSPLANGMATAADWMSAASFISMAGLISFSGYDGSVYLMGWTGGYVLLALLLAPYLRKFGKFTVPDFIGDRYYSNSARTIAIICALIVSFTYVAGQMRGVGIVFSQFLQVDITKGVLIGMAVVLVFAFLGGMKGITYTQVAQYCVLIFAFMVPAIFISIQMTGNPFPQIGMGDKVEDGTFLLDKLDQLHTQLGFKEYTSGTKSTWDIFAITLALMAGTSGLPHVIVRFFTVPKVKDARKSAGYALLLIAILYTTAPAIAVFARTNLITKVNETAYKDLPDWFKNWENTGLISWTDKNKDGKIQYRNSEAVDGKPLFTDKRGANGERIISNPSAAENELYVDKDIMVLANPEIAQLPNWVIGLVAAGGLAAALSTAAGLLLVISTSVSHDLVKKQLKPNISDKGELMIARISILVAIIVAGFFGIYPPGFVAAVVALAFGLAAASFFPAIVLGIFDKRMNRQGAVTGMIAGTSLMLFYMITYKTGLIGIMDPLPKSEWWFGTSPEGFGVIAMLVNFILSIVISRLTPPPPENVQQIVEDIRIPSGAGEAQMH</sequence>
<evidence type="ECO:0000256" key="2">
    <source>
        <dbReference type="ARBA" id="ARBA00006434"/>
    </source>
</evidence>
<feature type="transmembrane region" description="Helical" evidence="8">
    <location>
        <begin position="280"/>
        <end position="301"/>
    </location>
</feature>
<comment type="caution">
    <text evidence="9">The sequence shown here is derived from an EMBL/GenBank/DDBJ whole genome shotgun (WGS) entry which is preliminary data.</text>
</comment>
<dbReference type="PROSITE" id="PS50283">
    <property type="entry name" value="NA_SOLUT_SYMP_3"/>
    <property type="match status" value="1"/>
</dbReference>
<evidence type="ECO:0000256" key="1">
    <source>
        <dbReference type="ARBA" id="ARBA00004141"/>
    </source>
</evidence>
<dbReference type="InterPro" id="IPR019899">
    <property type="entry name" value="Na/solute_symporter_VC_2705"/>
</dbReference>
<evidence type="ECO:0000256" key="5">
    <source>
        <dbReference type="ARBA" id="ARBA00022989"/>
    </source>
</evidence>
<comment type="subcellular location">
    <subcellularLocation>
        <location evidence="1">Membrane</location>
        <topology evidence="1">Multi-pass membrane protein</topology>
    </subcellularLocation>
</comment>
<feature type="transmembrane region" description="Helical" evidence="8">
    <location>
        <begin position="397"/>
        <end position="421"/>
    </location>
</feature>
<gene>
    <name evidence="9" type="ORF">DGQ38_07910</name>
</gene>
<accession>A0A3D5IZY3</accession>
<evidence type="ECO:0000256" key="8">
    <source>
        <dbReference type="SAM" id="Phobius"/>
    </source>
</evidence>
<evidence type="ECO:0000256" key="3">
    <source>
        <dbReference type="ARBA" id="ARBA00022448"/>
    </source>
</evidence>
<comment type="similarity">
    <text evidence="2 7">Belongs to the sodium:solute symporter (SSF) (TC 2.A.21) family.</text>
</comment>
<feature type="transmembrane region" description="Helical" evidence="8">
    <location>
        <begin position="154"/>
        <end position="170"/>
    </location>
</feature>
<feature type="transmembrane region" description="Helical" evidence="8">
    <location>
        <begin position="116"/>
        <end position="134"/>
    </location>
</feature>
<name>A0A3D5IZY3_9FLAO</name>
<reference evidence="9 10" key="1">
    <citation type="journal article" date="2018" name="Nat. Biotechnol.">
        <title>A standardized bacterial taxonomy based on genome phylogeny substantially revises the tree of life.</title>
        <authorList>
            <person name="Parks D.H."/>
            <person name="Chuvochina M."/>
            <person name="Waite D.W."/>
            <person name="Rinke C."/>
            <person name="Skarshewski A."/>
            <person name="Chaumeil P.A."/>
            <person name="Hugenholtz P."/>
        </authorList>
    </citation>
    <scope>NUCLEOTIDE SEQUENCE [LARGE SCALE GENOMIC DNA]</scope>
    <source>
        <strain evidence="9">UBA9359</strain>
    </source>
</reference>
<dbReference type="PANTHER" id="PTHR48086:SF5">
    <property type="entry name" value="NA(+):SOLUTE SYMPORTER (SSF FAMILY)"/>
    <property type="match status" value="1"/>
</dbReference>
<feature type="transmembrane region" description="Helical" evidence="8">
    <location>
        <begin position="6"/>
        <end position="25"/>
    </location>
</feature>
<dbReference type="AlphaFoldDB" id="A0A3D5IZY3"/>
<feature type="transmembrane region" description="Helical" evidence="8">
    <location>
        <begin position="442"/>
        <end position="464"/>
    </location>
</feature>
<evidence type="ECO:0000256" key="6">
    <source>
        <dbReference type="ARBA" id="ARBA00023136"/>
    </source>
</evidence>
<dbReference type="GO" id="GO:0022857">
    <property type="term" value="F:transmembrane transporter activity"/>
    <property type="evidence" value="ECO:0007669"/>
    <property type="project" value="InterPro"/>
</dbReference>
<feature type="transmembrane region" description="Helical" evidence="8">
    <location>
        <begin position="77"/>
        <end position="95"/>
    </location>
</feature>
<feature type="transmembrane region" description="Helical" evidence="8">
    <location>
        <begin position="470"/>
        <end position="493"/>
    </location>
</feature>
<evidence type="ECO:0000313" key="10">
    <source>
        <dbReference type="Proteomes" id="UP000264330"/>
    </source>
</evidence>
<dbReference type="Pfam" id="PF00474">
    <property type="entry name" value="SSF"/>
    <property type="match status" value="2"/>
</dbReference>
<dbReference type="InterPro" id="IPR038377">
    <property type="entry name" value="Na/Glc_symporter_sf"/>
</dbReference>
<evidence type="ECO:0000256" key="7">
    <source>
        <dbReference type="RuleBase" id="RU362091"/>
    </source>
</evidence>
<dbReference type="PANTHER" id="PTHR48086">
    <property type="entry name" value="SODIUM/PROLINE SYMPORTER-RELATED"/>
    <property type="match status" value="1"/>
</dbReference>
<keyword evidence="4 8" id="KW-0812">Transmembrane</keyword>
<dbReference type="Gene3D" id="1.20.1730.10">
    <property type="entry name" value="Sodium/glucose cotransporter"/>
    <property type="match status" value="1"/>
</dbReference>
<dbReference type="GO" id="GO:0005886">
    <property type="term" value="C:plasma membrane"/>
    <property type="evidence" value="ECO:0007669"/>
    <property type="project" value="TreeGrafter"/>
</dbReference>
<dbReference type="EMBL" id="DPMF01000186">
    <property type="protein sequence ID" value="HCV80958.1"/>
    <property type="molecule type" value="Genomic_DNA"/>
</dbReference>
<proteinExistence type="inferred from homology"/>